<proteinExistence type="predicted"/>
<dbReference type="EMBL" id="PUHP01000427">
    <property type="protein sequence ID" value="TQN70112.1"/>
    <property type="molecule type" value="Genomic_DNA"/>
</dbReference>
<organism evidence="2 3">
    <name type="scientific">Colletotrichum shisoi</name>
    <dbReference type="NCBI Taxonomy" id="2078593"/>
    <lineage>
        <taxon>Eukaryota</taxon>
        <taxon>Fungi</taxon>
        <taxon>Dikarya</taxon>
        <taxon>Ascomycota</taxon>
        <taxon>Pezizomycotina</taxon>
        <taxon>Sordariomycetes</taxon>
        <taxon>Hypocreomycetidae</taxon>
        <taxon>Glomerellales</taxon>
        <taxon>Glomerellaceae</taxon>
        <taxon>Colletotrichum</taxon>
        <taxon>Colletotrichum destructivum species complex</taxon>
    </lineage>
</organism>
<evidence type="ECO:0000313" key="2">
    <source>
        <dbReference type="EMBL" id="TQN70112.1"/>
    </source>
</evidence>
<sequence length="379" mass="42211">MTEPRSTMMRNSKRLPPGKTTIPMDSKSLFSASNLSKAAPFLAALEQQLYQPITPRQSLQIQPSRVEEAMRATRRQQTNQYRHDDEKSVCNNYFEVPYETCYSQAAVGEDEDEIDKRQRGEAEEVPNLTTAHRQRSVAEACRFLRQFIETRWEDQLHAGYIKIQCDLTMAEMWELGRLDKSDGSRECRRLVSAPVIHDAIGYALWSELARTVGNGGAVVLASSSSDPSLSMVVVKMTAAEEVASRRARSTRRRATEGDAIARHPTTPFISSAYFSITARVRRKSELQLARPHQLACAKCGSRAPLERTRVDDPLSDDEAAQEERGGNVVDEGEGGLELRVKKRNSISRRLSVKMNQTLAKFGEGLATGYGGNGVSRVSG</sequence>
<comment type="caution">
    <text evidence="2">The sequence shown here is derived from an EMBL/GenBank/DDBJ whole genome shotgun (WGS) entry which is preliminary data.</text>
</comment>
<evidence type="ECO:0000313" key="3">
    <source>
        <dbReference type="Proteomes" id="UP000326340"/>
    </source>
</evidence>
<feature type="compositionally biased region" description="Polar residues" evidence="1">
    <location>
        <begin position="1"/>
        <end position="10"/>
    </location>
</feature>
<feature type="region of interest" description="Disordered" evidence="1">
    <location>
        <begin position="1"/>
        <end position="24"/>
    </location>
</feature>
<reference evidence="2 3" key="1">
    <citation type="journal article" date="2019" name="Sci. Rep.">
        <title>Colletotrichum shisoi sp. nov., an anthracnose pathogen of Perilla frutescens in Japan: molecular phylogenetic, morphological and genomic evidence.</title>
        <authorList>
            <person name="Gan P."/>
            <person name="Tsushima A."/>
            <person name="Hiroyama R."/>
            <person name="Narusaka M."/>
            <person name="Takano Y."/>
            <person name="Narusaka Y."/>
            <person name="Kawaradani M."/>
            <person name="Damm U."/>
            <person name="Shirasu K."/>
        </authorList>
    </citation>
    <scope>NUCLEOTIDE SEQUENCE [LARGE SCALE GENOMIC DNA]</scope>
    <source>
        <strain evidence="2 3">PG-2018a</strain>
    </source>
</reference>
<feature type="region of interest" description="Disordered" evidence="1">
    <location>
        <begin position="307"/>
        <end position="332"/>
    </location>
</feature>
<dbReference type="AlphaFoldDB" id="A0A5Q4BSS9"/>
<evidence type="ECO:0000256" key="1">
    <source>
        <dbReference type="SAM" id="MobiDB-lite"/>
    </source>
</evidence>
<accession>A0A5Q4BSS9</accession>
<dbReference type="OrthoDB" id="5230713at2759"/>
<protein>
    <submittedName>
        <fullName evidence="2">Uncharacterized protein</fullName>
    </submittedName>
</protein>
<gene>
    <name evidence="2" type="ORF">CSHISOI_05365</name>
</gene>
<keyword evidence="3" id="KW-1185">Reference proteome</keyword>
<name>A0A5Q4BSS9_9PEZI</name>
<dbReference type="Proteomes" id="UP000326340">
    <property type="component" value="Unassembled WGS sequence"/>
</dbReference>